<dbReference type="GO" id="GO:0016192">
    <property type="term" value="P:vesicle-mediated transport"/>
    <property type="evidence" value="ECO:0007669"/>
    <property type="project" value="TreeGrafter"/>
</dbReference>
<dbReference type="InterPro" id="IPR018203">
    <property type="entry name" value="GDP_dissociation_inhibitor"/>
</dbReference>
<accession>A0A0X3Q1I2</accession>
<dbReference type="Pfam" id="PF22603">
    <property type="entry name" value="RAE1_2_domI_C"/>
    <property type="match status" value="1"/>
</dbReference>
<dbReference type="GO" id="GO:0005092">
    <property type="term" value="F:GDP-dissociation inhibitor activity"/>
    <property type="evidence" value="ECO:0007669"/>
    <property type="project" value="InterPro"/>
</dbReference>
<name>A0A0X3Q1I2_SCHSO</name>
<dbReference type="Gene3D" id="3.30.519.10">
    <property type="entry name" value="Guanine Nucleotide Dissociation Inhibitor, domain 2"/>
    <property type="match status" value="1"/>
</dbReference>
<reference evidence="4" key="1">
    <citation type="submission" date="2016-01" db="EMBL/GenBank/DDBJ databases">
        <title>Reference transcriptome for the parasite Schistocephalus solidus: insights into the molecular evolution of parasitism.</title>
        <authorList>
            <person name="Hebert F.O."/>
            <person name="Grambauer S."/>
            <person name="Barber I."/>
            <person name="Landry C.R."/>
            <person name="Aubin-Horth N."/>
        </authorList>
    </citation>
    <scope>NUCLEOTIDE SEQUENCE</scope>
</reference>
<feature type="compositionally biased region" description="Polar residues" evidence="2">
    <location>
        <begin position="120"/>
        <end position="139"/>
    </location>
</feature>
<dbReference type="InterPro" id="IPR036188">
    <property type="entry name" value="FAD/NAD-bd_sf"/>
</dbReference>
<dbReference type="PANTHER" id="PTHR11787:SF4">
    <property type="entry name" value="CHM, RAB ESCORT PROTEIN 1"/>
    <property type="match status" value="1"/>
</dbReference>
<sequence>MELPTEFDYIIVGTGLIESIIAASLSITGNSVLHIDSENYYGGLMASFRFPDLLNKMTEWAREESSAQTSCADLSNLAQSCRSIFRHCSSSFYIDVECPESFNEGKPCNEMDEAPTFTDVLSPSEITSGGEQSTSQNDQPALDPRPSSRLASPTTGTAKETSPAPVASAGRIQPSDTAPSENSYRENPSHSLITHPPRQWSQATLKRQLHRLDLDIMPKLIYADSPMVTAMLRTDVTRYLEFRPVSRLLTFARQASRLQDSTPQASSSSSDTNTLPAFRSLIKMPISRGEVFRTRILGLTQKRHLVGFLEWCASLSPQDIANLSSSTPEAMSNLQPNDIAFLDRPLVEYLQNQRGFDSFTSQLTVTCLSLSSAGITLRDALPKFRRLLSSMNRVGPYPLLWPLFGCADIPQAFCRMSAVFSCVYCLHRTVENVIRLPDPGFSSTPAADSSTTRPRRLCIKLSSGEEIKTSGFLVSALNSPTAWVLPQVHRWLARAILISSSSIYPQEFKPHDISLLPLTLPYPPNENSDELAFLLEIPVEERNTNLFVAHMWIACQELKDPRNLFGPIIDILYRKGKDVAPQKPQLLWACFFALPDLSNVAKNFKHWFSESNPIADHRAVDPMIVVPGLDTTLSMDAALHTAETVFSRAFSLIHRGFPTRARTAHVPGGESDQQTTTSHPESSSFLSLEAHWDGVFPPSPPSLEDLILMETEEPDESSGIQLTHPSLAPSGHGDWSTSALEFSLESEQDSTPPES</sequence>
<feature type="compositionally biased region" description="Polar residues" evidence="2">
    <location>
        <begin position="671"/>
        <end position="684"/>
    </location>
</feature>
<dbReference type="PRINTS" id="PR00891">
    <property type="entry name" value="RABGDIREP"/>
</dbReference>
<dbReference type="EMBL" id="GEEE01005577">
    <property type="protein sequence ID" value="JAP57648.1"/>
    <property type="molecule type" value="Transcribed_RNA"/>
</dbReference>
<dbReference type="Pfam" id="PF00996">
    <property type="entry name" value="GDI"/>
    <property type="match status" value="2"/>
</dbReference>
<dbReference type="GO" id="GO:0005829">
    <property type="term" value="C:cytosol"/>
    <property type="evidence" value="ECO:0007669"/>
    <property type="project" value="TreeGrafter"/>
</dbReference>
<dbReference type="AlphaFoldDB" id="A0A0X3Q1I2"/>
<proteinExistence type="inferred from homology"/>
<feature type="compositionally biased region" description="Polar residues" evidence="2">
    <location>
        <begin position="149"/>
        <end position="160"/>
    </location>
</feature>
<comment type="similarity">
    <text evidence="1">Belongs to the Rab GDI family.</text>
</comment>
<feature type="region of interest" description="Disordered" evidence="2">
    <location>
        <begin position="711"/>
        <end position="755"/>
    </location>
</feature>
<gene>
    <name evidence="4" type="primary">RAE2</name>
    <name evidence="4" type="ORF">TR121629</name>
</gene>
<evidence type="ECO:0000259" key="3">
    <source>
        <dbReference type="Pfam" id="PF22603"/>
    </source>
</evidence>
<keyword evidence="4" id="KW-0808">Transferase</keyword>
<feature type="region of interest" description="Disordered" evidence="2">
    <location>
        <begin position="120"/>
        <end position="197"/>
    </location>
</feature>
<protein>
    <submittedName>
        <fullName evidence="4">Rab proteins geranylgeranyltransferase component A 2</fullName>
    </submittedName>
</protein>
<evidence type="ECO:0000313" key="4">
    <source>
        <dbReference type="EMBL" id="JAP57648.1"/>
    </source>
</evidence>
<dbReference type="GO" id="GO:0005634">
    <property type="term" value="C:nucleus"/>
    <property type="evidence" value="ECO:0007669"/>
    <property type="project" value="TreeGrafter"/>
</dbReference>
<feature type="region of interest" description="Disordered" evidence="2">
    <location>
        <begin position="662"/>
        <end position="684"/>
    </location>
</feature>
<feature type="domain" description="RAE1/2" evidence="3">
    <location>
        <begin position="493"/>
        <end position="604"/>
    </location>
</feature>
<dbReference type="GO" id="GO:0016740">
    <property type="term" value="F:transferase activity"/>
    <property type="evidence" value="ECO:0007669"/>
    <property type="project" value="UniProtKB-KW"/>
</dbReference>
<dbReference type="GO" id="GO:0005968">
    <property type="term" value="C:Rab-protein geranylgeranyltransferase complex"/>
    <property type="evidence" value="ECO:0007669"/>
    <property type="project" value="TreeGrafter"/>
</dbReference>
<dbReference type="Gene3D" id="1.10.405.10">
    <property type="entry name" value="Guanine Nucleotide Dissociation Inhibitor, domain 1"/>
    <property type="match status" value="1"/>
</dbReference>
<evidence type="ECO:0000256" key="1">
    <source>
        <dbReference type="ARBA" id="ARBA00005593"/>
    </source>
</evidence>
<evidence type="ECO:0000256" key="2">
    <source>
        <dbReference type="SAM" id="MobiDB-lite"/>
    </source>
</evidence>
<dbReference type="InterPro" id="IPR054420">
    <property type="entry name" value="RAE1_2_domI_C"/>
</dbReference>
<dbReference type="Gene3D" id="3.50.50.60">
    <property type="entry name" value="FAD/NAD(P)-binding domain"/>
    <property type="match status" value="2"/>
</dbReference>
<dbReference type="PANTHER" id="PTHR11787">
    <property type="entry name" value="RAB GDP-DISSOCIATION INHIBITOR"/>
    <property type="match status" value="1"/>
</dbReference>
<dbReference type="GO" id="GO:0007264">
    <property type="term" value="P:small GTPase-mediated signal transduction"/>
    <property type="evidence" value="ECO:0007669"/>
    <property type="project" value="InterPro"/>
</dbReference>
<organism evidence="4">
    <name type="scientific">Schistocephalus solidus</name>
    <name type="common">Tapeworm</name>
    <dbReference type="NCBI Taxonomy" id="70667"/>
    <lineage>
        <taxon>Eukaryota</taxon>
        <taxon>Metazoa</taxon>
        <taxon>Spiralia</taxon>
        <taxon>Lophotrochozoa</taxon>
        <taxon>Platyhelminthes</taxon>
        <taxon>Cestoda</taxon>
        <taxon>Eucestoda</taxon>
        <taxon>Diphyllobothriidea</taxon>
        <taxon>Diphyllobothriidae</taxon>
        <taxon>Schistocephalus</taxon>
    </lineage>
</organism>
<dbReference type="SUPFAM" id="SSF51905">
    <property type="entry name" value="FAD/NAD(P)-binding domain"/>
    <property type="match status" value="1"/>
</dbReference>